<dbReference type="EMBL" id="WUUT01000007">
    <property type="protein sequence ID" value="MXR53014.1"/>
    <property type="molecule type" value="Genomic_DNA"/>
</dbReference>
<dbReference type="SUPFAM" id="SSF52402">
    <property type="entry name" value="Adenine nucleotide alpha hydrolases-like"/>
    <property type="match status" value="1"/>
</dbReference>
<evidence type="ECO:0000256" key="1">
    <source>
        <dbReference type="ARBA" id="ARBA00008791"/>
    </source>
</evidence>
<dbReference type="CDD" id="cd00293">
    <property type="entry name" value="USP-like"/>
    <property type="match status" value="1"/>
</dbReference>
<feature type="domain" description="UspA" evidence="2">
    <location>
        <begin position="1"/>
        <end position="138"/>
    </location>
</feature>
<dbReference type="PANTHER" id="PTHR46268:SF24">
    <property type="entry name" value="UNIVERSAL STRESS PROTEIN"/>
    <property type="match status" value="1"/>
</dbReference>
<dbReference type="OrthoDB" id="105697at2157"/>
<comment type="similarity">
    <text evidence="1">Belongs to the universal stress protein A family.</text>
</comment>
<name>A0A6B0T4N0_9EURY</name>
<comment type="caution">
    <text evidence="3">The sequence shown here is derived from an EMBL/GenBank/DDBJ whole genome shotgun (WGS) entry which is preliminary data.</text>
</comment>
<dbReference type="Pfam" id="PF00582">
    <property type="entry name" value="Usp"/>
    <property type="match status" value="1"/>
</dbReference>
<organism evidence="3 4">
    <name type="scientific">Halovenus carboxidivorans</name>
    <dbReference type="NCBI Taxonomy" id="2692199"/>
    <lineage>
        <taxon>Archaea</taxon>
        <taxon>Methanobacteriati</taxon>
        <taxon>Methanobacteriota</taxon>
        <taxon>Stenosarchaea group</taxon>
        <taxon>Halobacteria</taxon>
        <taxon>Halobacteriales</taxon>
        <taxon>Haloarculaceae</taxon>
        <taxon>Halovenus</taxon>
    </lineage>
</organism>
<keyword evidence="4" id="KW-1185">Reference proteome</keyword>
<evidence type="ECO:0000313" key="3">
    <source>
        <dbReference type="EMBL" id="MXR53014.1"/>
    </source>
</evidence>
<dbReference type="InterPro" id="IPR006015">
    <property type="entry name" value="Universal_stress_UspA"/>
</dbReference>
<reference evidence="3 4" key="1">
    <citation type="submission" date="2019-12" db="EMBL/GenBank/DDBJ databases">
        <title>Isolation and characterization of three novel carbon monoxide-oxidizing members of Halobacteria from salione crusts and soils.</title>
        <authorList>
            <person name="Myers M.R."/>
            <person name="King G.M."/>
        </authorList>
    </citation>
    <scope>NUCLEOTIDE SEQUENCE [LARGE SCALE GENOMIC DNA]</scope>
    <source>
        <strain evidence="3 4">WSH3</strain>
    </source>
</reference>
<dbReference type="InterPro" id="IPR006016">
    <property type="entry name" value="UspA"/>
</dbReference>
<evidence type="ECO:0000259" key="2">
    <source>
        <dbReference type="Pfam" id="PF00582"/>
    </source>
</evidence>
<dbReference type="Proteomes" id="UP000466535">
    <property type="component" value="Unassembled WGS sequence"/>
</dbReference>
<dbReference type="PANTHER" id="PTHR46268">
    <property type="entry name" value="STRESS RESPONSE PROTEIN NHAX"/>
    <property type="match status" value="1"/>
</dbReference>
<proteinExistence type="inferred from homology"/>
<protein>
    <submittedName>
        <fullName evidence="3">Universal stress protein</fullName>
    </submittedName>
</protein>
<sequence>MISRVLVAMDGSKITERGLEFAIEAYPDAEITVLTVIGEPSGMMGEAVGLVFEESRAEGTEDAEVILDRAQEIAAEDGRELEGIIGYGNPASEIVTRAGEFDTVVIGHHDSSIADRLFIGNTAHSVVRNCPVPVTVVR</sequence>
<dbReference type="PRINTS" id="PR01438">
    <property type="entry name" value="UNVRSLSTRESS"/>
</dbReference>
<dbReference type="Gene3D" id="3.40.50.620">
    <property type="entry name" value="HUPs"/>
    <property type="match status" value="1"/>
</dbReference>
<dbReference type="AlphaFoldDB" id="A0A6B0T4N0"/>
<evidence type="ECO:0000313" key="4">
    <source>
        <dbReference type="Proteomes" id="UP000466535"/>
    </source>
</evidence>
<dbReference type="RefSeq" id="WP_159765237.1">
    <property type="nucleotide sequence ID" value="NZ_WUUT01000007.1"/>
</dbReference>
<accession>A0A6B0T4N0</accession>
<gene>
    <name evidence="3" type="ORF">GRX03_15550</name>
</gene>
<dbReference type="InterPro" id="IPR014729">
    <property type="entry name" value="Rossmann-like_a/b/a_fold"/>
</dbReference>